<feature type="domain" description="Zn(2)-C6 fungal-type" evidence="8">
    <location>
        <begin position="74"/>
        <end position="105"/>
    </location>
</feature>
<proteinExistence type="predicted"/>
<evidence type="ECO:0000256" key="6">
    <source>
        <dbReference type="ARBA" id="ARBA00023242"/>
    </source>
</evidence>
<dbReference type="GeneID" id="14537707"/>
<dbReference type="PROSITE" id="PS00463">
    <property type="entry name" value="ZN2_CY6_FUNGAL_1"/>
    <property type="match status" value="1"/>
</dbReference>
<dbReference type="InterPro" id="IPR052073">
    <property type="entry name" value="Amide_Lactam_Regulators"/>
</dbReference>
<dbReference type="Gene3D" id="4.10.240.10">
    <property type="entry name" value="Zn(2)-C6 fungal-type DNA-binding domain"/>
    <property type="match status" value="1"/>
</dbReference>
<dbReference type="SUPFAM" id="SSF57701">
    <property type="entry name" value="Zn2/Cys6 DNA-binding domain"/>
    <property type="match status" value="1"/>
</dbReference>
<evidence type="ECO:0000259" key="8">
    <source>
        <dbReference type="PROSITE" id="PS50048"/>
    </source>
</evidence>
<dbReference type="InterPro" id="IPR007219">
    <property type="entry name" value="XnlR_reg_dom"/>
</dbReference>
<keyword evidence="6" id="KW-0539">Nucleus</keyword>
<keyword evidence="5" id="KW-0804">Transcription</keyword>
<protein>
    <submittedName>
        <fullName evidence="9">Ctf1 zinc-finger transcription factor</fullName>
    </submittedName>
</protein>
<evidence type="ECO:0000313" key="10">
    <source>
        <dbReference type="Proteomes" id="UP000005018"/>
    </source>
</evidence>
<evidence type="ECO:0000256" key="1">
    <source>
        <dbReference type="ARBA" id="ARBA00022723"/>
    </source>
</evidence>
<feature type="region of interest" description="Disordered" evidence="7">
    <location>
        <begin position="895"/>
        <end position="921"/>
    </location>
</feature>
<dbReference type="CDD" id="cd00067">
    <property type="entry name" value="GAL4"/>
    <property type="match status" value="1"/>
</dbReference>
<dbReference type="Proteomes" id="UP000005018">
    <property type="component" value="Chromosome 1"/>
</dbReference>
<feature type="compositionally biased region" description="Low complexity" evidence="7">
    <location>
        <begin position="794"/>
        <end position="818"/>
    </location>
</feature>
<dbReference type="Pfam" id="PF00172">
    <property type="entry name" value="Zn_clus"/>
    <property type="match status" value="1"/>
</dbReference>
<organism evidence="9 10">
    <name type="scientific">Candida orthopsilosis (strain 90-125)</name>
    <name type="common">Yeast</name>
    <dbReference type="NCBI Taxonomy" id="1136231"/>
    <lineage>
        <taxon>Eukaryota</taxon>
        <taxon>Fungi</taxon>
        <taxon>Dikarya</taxon>
        <taxon>Ascomycota</taxon>
        <taxon>Saccharomycotina</taxon>
        <taxon>Pichiomycetes</taxon>
        <taxon>Debaryomycetaceae</taxon>
        <taxon>Candida/Lodderomyces clade</taxon>
        <taxon>Candida</taxon>
    </lineage>
</organism>
<dbReference type="PANTHER" id="PTHR47171">
    <property type="entry name" value="FARA-RELATED"/>
    <property type="match status" value="1"/>
</dbReference>
<evidence type="ECO:0000256" key="7">
    <source>
        <dbReference type="SAM" id="MobiDB-lite"/>
    </source>
</evidence>
<keyword evidence="3" id="KW-0805">Transcription regulation</keyword>
<keyword evidence="2" id="KW-0862">Zinc</keyword>
<feature type="compositionally biased region" description="Polar residues" evidence="7">
    <location>
        <begin position="154"/>
        <end position="163"/>
    </location>
</feature>
<dbReference type="InterPro" id="IPR036864">
    <property type="entry name" value="Zn2-C6_fun-type_DNA-bd_sf"/>
</dbReference>
<feature type="compositionally biased region" description="Polar residues" evidence="7">
    <location>
        <begin position="907"/>
        <end position="917"/>
    </location>
</feature>
<dbReference type="GO" id="GO:0008270">
    <property type="term" value="F:zinc ion binding"/>
    <property type="evidence" value="ECO:0007669"/>
    <property type="project" value="UniProtKB-KW"/>
</dbReference>
<dbReference type="EMBL" id="HE681719">
    <property type="protein sequence ID" value="CCG21335.1"/>
    <property type="molecule type" value="Genomic_DNA"/>
</dbReference>
<evidence type="ECO:0000256" key="5">
    <source>
        <dbReference type="ARBA" id="ARBA00023163"/>
    </source>
</evidence>
<feature type="region of interest" description="Disordered" evidence="7">
    <location>
        <begin position="1"/>
        <end position="65"/>
    </location>
</feature>
<evidence type="ECO:0000256" key="2">
    <source>
        <dbReference type="ARBA" id="ARBA00022833"/>
    </source>
</evidence>
<dbReference type="Pfam" id="PF04082">
    <property type="entry name" value="Fungal_trans"/>
    <property type="match status" value="1"/>
</dbReference>
<dbReference type="SMART" id="SM00066">
    <property type="entry name" value="GAL4"/>
    <property type="match status" value="1"/>
</dbReference>
<dbReference type="RefSeq" id="XP_003866774.1">
    <property type="nucleotide sequence ID" value="XM_003866726.1"/>
</dbReference>
<reference evidence="9 10" key="1">
    <citation type="journal article" date="2012" name="PLoS ONE">
        <title>Sequence and analysis of the genome of the pathogenic yeast Candida orthopsilosis.</title>
        <authorList>
            <person name="Riccombeni A."/>
            <person name="Vidanes G."/>
            <person name="Proux-Wera E."/>
            <person name="Wolfe K.H."/>
            <person name="Butler G."/>
        </authorList>
    </citation>
    <scope>NUCLEOTIDE SEQUENCE [LARGE SCALE GENOMIC DNA]</scope>
    <source>
        <strain evidence="9 10">Co 90-125</strain>
    </source>
</reference>
<evidence type="ECO:0000256" key="3">
    <source>
        <dbReference type="ARBA" id="ARBA00023015"/>
    </source>
</evidence>
<dbReference type="CDD" id="cd12148">
    <property type="entry name" value="fungal_TF_MHR"/>
    <property type="match status" value="1"/>
</dbReference>
<keyword evidence="9" id="KW-0863">Zinc-finger</keyword>
<dbReference type="GO" id="GO:0003677">
    <property type="term" value="F:DNA binding"/>
    <property type="evidence" value="ECO:0007669"/>
    <property type="project" value="UniProtKB-KW"/>
</dbReference>
<accession>H8WYM0</accession>
<keyword evidence="10" id="KW-1185">Reference proteome</keyword>
<dbReference type="eggNOG" id="ENOG502QV53">
    <property type="taxonomic scope" value="Eukaryota"/>
</dbReference>
<feature type="compositionally biased region" description="Low complexity" evidence="7">
    <location>
        <begin position="981"/>
        <end position="1045"/>
    </location>
</feature>
<dbReference type="OrthoDB" id="5121955at2759"/>
<dbReference type="KEGG" id="cot:CORT_0A09500"/>
<feature type="compositionally biased region" description="Polar residues" evidence="7">
    <location>
        <begin position="40"/>
        <end position="53"/>
    </location>
</feature>
<dbReference type="PANTHER" id="PTHR47171:SF3">
    <property type="entry name" value="FARA-RELATED"/>
    <property type="match status" value="1"/>
</dbReference>
<keyword evidence="1" id="KW-0479">Metal-binding</keyword>
<feature type="region of interest" description="Disordered" evidence="7">
    <location>
        <begin position="748"/>
        <end position="878"/>
    </location>
</feature>
<feature type="compositionally biased region" description="Low complexity" evidence="7">
    <location>
        <begin position="18"/>
        <end position="30"/>
    </location>
</feature>
<dbReference type="PROSITE" id="PS50048">
    <property type="entry name" value="ZN2_CY6_FUNGAL_2"/>
    <property type="match status" value="1"/>
</dbReference>
<dbReference type="InterPro" id="IPR001138">
    <property type="entry name" value="Zn2Cys6_DnaBD"/>
</dbReference>
<feature type="region of interest" description="Disordered" evidence="7">
    <location>
        <begin position="949"/>
        <end position="1062"/>
    </location>
</feature>
<gene>
    <name evidence="9" type="ORF">CORT_0A09500</name>
</gene>
<feature type="compositionally biased region" description="Low complexity" evidence="7">
    <location>
        <begin position="854"/>
        <end position="870"/>
    </location>
</feature>
<dbReference type="HOGENOM" id="CLU_006329_0_0_1"/>
<dbReference type="GO" id="GO:0006351">
    <property type="term" value="P:DNA-templated transcription"/>
    <property type="evidence" value="ECO:0007669"/>
    <property type="project" value="InterPro"/>
</dbReference>
<dbReference type="AlphaFoldDB" id="H8WYM0"/>
<feature type="compositionally biased region" description="Polar residues" evidence="7">
    <location>
        <begin position="1"/>
        <end position="12"/>
    </location>
</feature>
<evidence type="ECO:0000313" key="9">
    <source>
        <dbReference type="EMBL" id="CCG21335.1"/>
    </source>
</evidence>
<sequence>MSSSSANNTPVTVKQELDNGQNLNNNQQQHQHQHQHDNGATTTTDDNYSTNKSNPKDKPKAFTIKYKRPRGSRACTVCRSRKVRCDAEIHIPCTNCITFGCDCVLPEVKKRGNKAGESKPKKQKLAQSAAASTGSSNQEEPKTKAKSKKANAKEPTSTQTPGIATSAAQGLSLASGNTSQSTVIKQEEAISPTSTHATLQNDQLDNHQASTINHISSVHHTSFSKTKTTKEPVLNISQISVPPSLTSTYKNRPSMHKKELLTSRGKPSLTYVGSSSIAVYPHKLGENHVQLAEDVFDLPDSSLDAVEMEILKLRGAFLLPSKELTLGLIESYFEHVHPLMPVLNRTLFMQKFNDPNDSPSLMVLHAVLLCGSRVSKNPLILDSNGSTNLASITFFKRAKALYEMNYESDPLSIIQTLILIGSYWDGPEDVTKNSFYWTRVAGALAQGFGFQRDVTKLSSLSLSEKRLWRRIWWCLFEKDRNVAIAFGRPVTIDLNDCDVPMLTMEDFDENDPELGIVSPYKVNDTHALYFIHLIKLAEITGIIIKHQYSIRSESMKRRNAFSIIEHCDMLMGIWFTNLPPQLVFSLGDPSSQNFYACLLNAQYYNRLFLIHRSNLMRMAKSSSTNPNNYKYPSWGISFQSARMISIISKILMDRDQLKYVPTMYVYIAFSALIMLIYHIDSTNTVIASTASESLLVSRAVVQKLGEYYPVVTVLIKLFDKYANDKIKRASVIESGMMINELNEKRANESGSMEYGNQHQSQQSRQRQSQSQSQSPQSQARQSQQQPLPPPPSQPLQHPKPIQHPQVPFQQQQPQQQSPIASKFSPASVASGVSLGETGYHDYQTQQSQARAPISQQRSSLNPQQQQQNRNTNAPPTSQTPVIEQLIQQYKVPMKQANGADGSDKAASETSPDSSTRSFPDISLVTENIPNKQNFFENFDPTQLFPTFSTAPSAVHSPSNDEDMGSNIYDLGGSKEASIERQQPQQQQQQEQGEGNSASNGDNATASAGGSADSSMPPPSSLSGNFTDGAQQQQQQAQQQQQQQQQAPPPHPPTPGFQTNFMDSSFINMNLQSGFDPNDEINALFNFIP</sequence>
<dbReference type="SMART" id="SM00906">
    <property type="entry name" value="Fungal_trans"/>
    <property type="match status" value="1"/>
</dbReference>
<evidence type="ECO:0000256" key="4">
    <source>
        <dbReference type="ARBA" id="ARBA00023125"/>
    </source>
</evidence>
<keyword evidence="4" id="KW-0238">DNA-binding</keyword>
<feature type="region of interest" description="Disordered" evidence="7">
    <location>
        <begin position="112"/>
        <end position="163"/>
    </location>
</feature>
<dbReference type="GO" id="GO:0000981">
    <property type="term" value="F:DNA-binding transcription factor activity, RNA polymerase II-specific"/>
    <property type="evidence" value="ECO:0007669"/>
    <property type="project" value="InterPro"/>
</dbReference>
<name>H8WYM0_CANO9</name>
<feature type="compositionally biased region" description="Low complexity" evidence="7">
    <location>
        <begin position="757"/>
        <end position="785"/>
    </location>
</feature>